<evidence type="ECO:0000313" key="1">
    <source>
        <dbReference type="EMBL" id="PNJ24449.1"/>
    </source>
</evidence>
<accession>A0A2J8SUL2</accession>
<sequence length="40" mass="4179">MCAASASPDQKGNVDFKVIQRTNTNKTTQASVVAGIPEAE</sequence>
<protein>
    <submittedName>
        <fullName evidence="1">CCDC148 isoform 5</fullName>
    </submittedName>
</protein>
<reference evidence="1" key="1">
    <citation type="submission" date="2017-12" db="EMBL/GenBank/DDBJ databases">
        <title>High-resolution comparative analysis of great ape genomes.</title>
        <authorList>
            <person name="Pollen A."/>
            <person name="Hastie A."/>
            <person name="Hormozdiari F."/>
            <person name="Dougherty M."/>
            <person name="Liu R."/>
            <person name="Chaisson M."/>
            <person name="Hoppe E."/>
            <person name="Hill C."/>
            <person name="Pang A."/>
            <person name="Hillier L."/>
            <person name="Baker C."/>
            <person name="Armstrong J."/>
            <person name="Shendure J."/>
            <person name="Paten B."/>
            <person name="Wilson R."/>
            <person name="Chao H."/>
            <person name="Schneider V."/>
            <person name="Ventura M."/>
            <person name="Kronenberg Z."/>
            <person name="Murali S."/>
            <person name="Gordon D."/>
            <person name="Cantsilieris S."/>
            <person name="Munson K."/>
            <person name="Nelson B."/>
            <person name="Raja A."/>
            <person name="Underwood J."/>
            <person name="Diekhans M."/>
            <person name="Fiddes I."/>
            <person name="Haussler D."/>
            <person name="Eichler E."/>
        </authorList>
    </citation>
    <scope>NUCLEOTIDE SEQUENCE [LARGE SCALE GENOMIC DNA]</scope>
    <source>
        <strain evidence="1">Susie</strain>
    </source>
</reference>
<dbReference type="EMBL" id="NDHI03003542">
    <property type="protein sequence ID" value="PNJ24449.1"/>
    <property type="molecule type" value="Genomic_DNA"/>
</dbReference>
<dbReference type="AlphaFoldDB" id="A0A2J8SUL2"/>
<gene>
    <name evidence="1" type="ORF">CR201_G0040089</name>
</gene>
<proteinExistence type="predicted"/>
<name>A0A2J8SUL2_PONAB</name>
<organism evidence="1">
    <name type="scientific">Pongo abelii</name>
    <name type="common">Sumatran orangutan</name>
    <name type="synonym">Pongo pygmaeus abelii</name>
    <dbReference type="NCBI Taxonomy" id="9601"/>
    <lineage>
        <taxon>Eukaryota</taxon>
        <taxon>Metazoa</taxon>
        <taxon>Chordata</taxon>
        <taxon>Craniata</taxon>
        <taxon>Vertebrata</taxon>
        <taxon>Euteleostomi</taxon>
        <taxon>Mammalia</taxon>
        <taxon>Eutheria</taxon>
        <taxon>Euarchontoglires</taxon>
        <taxon>Primates</taxon>
        <taxon>Haplorrhini</taxon>
        <taxon>Catarrhini</taxon>
        <taxon>Hominidae</taxon>
        <taxon>Pongo</taxon>
    </lineage>
</organism>
<comment type="caution">
    <text evidence="1">The sequence shown here is derived from an EMBL/GenBank/DDBJ whole genome shotgun (WGS) entry which is preliminary data.</text>
</comment>